<keyword evidence="10" id="KW-1185">Reference proteome</keyword>
<evidence type="ECO:0000259" key="8">
    <source>
        <dbReference type="Pfam" id="PF13720"/>
    </source>
</evidence>
<comment type="catalytic activity">
    <reaction evidence="7">
        <text>a (3R)-hydroxyacyl-[ACP] + UDP-N-acetyl-alpha-D-glucosamine = a UDP-3-O-[(3R)-3-hydroxyacyl]-N-acetyl-alpha-D-glucosamine + holo-[ACP]</text>
        <dbReference type="Rhea" id="RHEA:67812"/>
        <dbReference type="Rhea" id="RHEA-COMP:9685"/>
        <dbReference type="Rhea" id="RHEA-COMP:9945"/>
        <dbReference type="ChEBI" id="CHEBI:57705"/>
        <dbReference type="ChEBI" id="CHEBI:64479"/>
        <dbReference type="ChEBI" id="CHEBI:78827"/>
        <dbReference type="ChEBI" id="CHEBI:173225"/>
        <dbReference type="EC" id="2.3.1.129"/>
    </reaction>
</comment>
<evidence type="ECO:0000256" key="2">
    <source>
        <dbReference type="ARBA" id="ARBA00022556"/>
    </source>
</evidence>
<comment type="similarity">
    <text evidence="7">Belongs to the transferase hexapeptide repeat family. LpxA subfamily.</text>
</comment>
<evidence type="ECO:0000256" key="6">
    <source>
        <dbReference type="ARBA" id="ARBA00023315"/>
    </source>
</evidence>
<keyword evidence="5 7" id="KW-0443">Lipid metabolism</keyword>
<comment type="pathway">
    <text evidence="7">Glycolipid biosynthesis; lipid IV(A) biosynthesis; lipid IV(A) from (3R)-3-hydroxytetradecanoyl-[acyl-carrier-protein] and UDP-N-acetyl-alpha-D-glucosamine: step 1/6.</text>
</comment>
<dbReference type="GO" id="GO:0016787">
    <property type="term" value="F:hydrolase activity"/>
    <property type="evidence" value="ECO:0007669"/>
    <property type="project" value="UniProtKB-KW"/>
</dbReference>
<protein>
    <recommendedName>
        <fullName evidence="7">Acyl-[acyl-carrier-protein]--UDP-N-acetylglucosamine O-acyltransferase</fullName>
        <shortName evidence="7">UDP-N-acetylglucosamine acyltransferase</shortName>
        <ecNumber evidence="7">2.3.1.129</ecNumber>
    </recommendedName>
</protein>
<dbReference type="InterPro" id="IPR011004">
    <property type="entry name" value="Trimer_LpxA-like_sf"/>
</dbReference>
<dbReference type="InterPro" id="IPR037157">
    <property type="entry name" value="Acetyltransf_C_sf"/>
</dbReference>
<sequence length="257" mass="27664">MTGNIHPTAIVEAGAQLHPTVTVGAYSLIGPHVKIGAGTKVGPHCVIEGHTTIGESNKFYQFSSIGAHNQDMKYAGEPTQLVIGDRNVIREFCTFNIGTVQDKGVTTIGSDNWIMAYVHVAHDSVIGNHNVLANGVTLAGHVEIGDWVTVGGLSGILQRMRIGSQAMIGFQAHVAMDVPPFMTVDGNPLAARAVNLIGLKRRNFSDERIASIRQIYKLLYRQGLTLDEAIQQIDALGGEDAVLMRDFLATAKRGIVR</sequence>
<dbReference type="Proteomes" id="UP001285263">
    <property type="component" value="Unassembled WGS sequence"/>
</dbReference>
<proteinExistence type="inferred from homology"/>
<evidence type="ECO:0000313" key="10">
    <source>
        <dbReference type="Proteomes" id="UP001285263"/>
    </source>
</evidence>
<keyword evidence="9" id="KW-0378">Hydrolase</keyword>
<dbReference type="NCBIfam" id="NF003657">
    <property type="entry name" value="PRK05289.1"/>
    <property type="match status" value="1"/>
</dbReference>
<feature type="domain" description="UDP N-acetylglucosamine O-acyltransferase C-terminal" evidence="8">
    <location>
        <begin position="177"/>
        <end position="256"/>
    </location>
</feature>
<comment type="subcellular location">
    <subcellularLocation>
        <location evidence="7">Cytoplasm</location>
    </subcellularLocation>
</comment>
<dbReference type="GO" id="GO:0008780">
    <property type="term" value="F:acyl-[acyl-carrier-protein]-UDP-N-acetylglucosamine O-acyltransferase activity"/>
    <property type="evidence" value="ECO:0007669"/>
    <property type="project" value="UniProtKB-EC"/>
</dbReference>
<dbReference type="NCBIfam" id="TIGR01852">
    <property type="entry name" value="lipid_A_lpxA"/>
    <property type="match status" value="1"/>
</dbReference>
<keyword evidence="6 7" id="KW-0012">Acyltransferase</keyword>
<keyword evidence="1 7" id="KW-0444">Lipid biosynthesis</keyword>
<reference evidence="9 10" key="1">
    <citation type="submission" date="2023-11" db="EMBL/GenBank/DDBJ databases">
        <title>Paucibacter sp. nov., isolated from fresh soil in Korea.</title>
        <authorList>
            <person name="Le N.T.T."/>
        </authorList>
    </citation>
    <scope>NUCLEOTIDE SEQUENCE [LARGE SCALE GENOMIC DNA]</scope>
    <source>
        <strain evidence="9 10">R3-3</strain>
    </source>
</reference>
<dbReference type="EC" id="2.3.1.129" evidence="7"/>
<dbReference type="InterPro" id="IPR010137">
    <property type="entry name" value="Lipid_A_LpxA"/>
</dbReference>
<keyword evidence="2 7" id="KW-0441">Lipid A biosynthesis</keyword>
<dbReference type="CDD" id="cd03351">
    <property type="entry name" value="LbH_UDP-GlcNAc_AT"/>
    <property type="match status" value="1"/>
</dbReference>
<evidence type="ECO:0000313" key="9">
    <source>
        <dbReference type="EMBL" id="MDY0747106.1"/>
    </source>
</evidence>
<dbReference type="PANTHER" id="PTHR43480:SF1">
    <property type="entry name" value="ACYL-[ACYL-CARRIER-PROTEIN]--UDP-N-ACETYLGLUCOSAMINE O-ACYLTRANSFERASE, MITOCHONDRIAL-RELATED"/>
    <property type="match status" value="1"/>
</dbReference>
<evidence type="ECO:0000256" key="1">
    <source>
        <dbReference type="ARBA" id="ARBA00022516"/>
    </source>
</evidence>
<dbReference type="EMBL" id="JAXCLA010000007">
    <property type="protein sequence ID" value="MDY0747106.1"/>
    <property type="molecule type" value="Genomic_DNA"/>
</dbReference>
<dbReference type="HAMAP" id="MF_00387">
    <property type="entry name" value="LpxA"/>
    <property type="match status" value="1"/>
</dbReference>
<organism evidence="9 10">
    <name type="scientific">Roseateles agri</name>
    <dbReference type="NCBI Taxonomy" id="3098619"/>
    <lineage>
        <taxon>Bacteria</taxon>
        <taxon>Pseudomonadati</taxon>
        <taxon>Pseudomonadota</taxon>
        <taxon>Betaproteobacteria</taxon>
        <taxon>Burkholderiales</taxon>
        <taxon>Sphaerotilaceae</taxon>
        <taxon>Roseateles</taxon>
    </lineage>
</organism>
<comment type="function">
    <text evidence="7">Involved in the biosynthesis of lipid A, a phosphorylated glycolipid that anchors the lipopolysaccharide to the outer membrane of the cell.</text>
</comment>
<dbReference type="InterPro" id="IPR029098">
    <property type="entry name" value="Acetyltransf_C"/>
</dbReference>
<dbReference type="InterPro" id="IPR001451">
    <property type="entry name" value="Hexapep"/>
</dbReference>
<accession>A0ABU5DMZ9</accession>
<gene>
    <name evidence="7 9" type="primary">lpxA</name>
    <name evidence="9" type="ORF">SNE35_21545</name>
</gene>
<dbReference type="Gene3D" id="2.160.10.10">
    <property type="entry name" value="Hexapeptide repeat proteins"/>
    <property type="match status" value="1"/>
</dbReference>
<evidence type="ECO:0000256" key="5">
    <source>
        <dbReference type="ARBA" id="ARBA00023098"/>
    </source>
</evidence>
<dbReference type="Pfam" id="PF00132">
    <property type="entry name" value="Hexapep"/>
    <property type="match status" value="1"/>
</dbReference>
<keyword evidence="7" id="KW-0963">Cytoplasm</keyword>
<dbReference type="RefSeq" id="WP_320425071.1">
    <property type="nucleotide sequence ID" value="NZ_JAXCLA010000007.1"/>
</dbReference>
<dbReference type="Pfam" id="PF13720">
    <property type="entry name" value="Acetyltransf_11"/>
    <property type="match status" value="1"/>
</dbReference>
<keyword evidence="4 7" id="KW-0677">Repeat</keyword>
<keyword evidence="3 7" id="KW-0808">Transferase</keyword>
<evidence type="ECO:0000256" key="7">
    <source>
        <dbReference type="HAMAP-Rule" id="MF_00387"/>
    </source>
</evidence>
<dbReference type="PIRSF" id="PIRSF000456">
    <property type="entry name" value="UDP-GlcNAc_acltr"/>
    <property type="match status" value="1"/>
</dbReference>
<name>A0ABU5DMZ9_9BURK</name>
<dbReference type="SUPFAM" id="SSF51161">
    <property type="entry name" value="Trimeric LpxA-like enzymes"/>
    <property type="match status" value="1"/>
</dbReference>
<comment type="caution">
    <text evidence="9">The sequence shown here is derived from an EMBL/GenBank/DDBJ whole genome shotgun (WGS) entry which is preliminary data.</text>
</comment>
<dbReference type="Gene3D" id="1.20.1180.10">
    <property type="entry name" value="Udp N-acetylglucosamine O-acyltransferase, C-terminal domain"/>
    <property type="match status" value="1"/>
</dbReference>
<evidence type="ECO:0000256" key="3">
    <source>
        <dbReference type="ARBA" id="ARBA00022679"/>
    </source>
</evidence>
<evidence type="ECO:0000256" key="4">
    <source>
        <dbReference type="ARBA" id="ARBA00022737"/>
    </source>
</evidence>
<comment type="subunit">
    <text evidence="7">Homotrimer.</text>
</comment>
<dbReference type="PANTHER" id="PTHR43480">
    <property type="entry name" value="ACYL-[ACYL-CARRIER-PROTEIN]--UDP-N-ACETYLGLUCOSAMINE O-ACYLTRANSFERASE"/>
    <property type="match status" value="1"/>
</dbReference>